<name>A0A1Y5HZ72_OLEAN</name>
<organism evidence="2 3">
    <name type="scientific">Oleispira antarctica</name>
    <dbReference type="NCBI Taxonomy" id="188908"/>
    <lineage>
        <taxon>Bacteria</taxon>
        <taxon>Pseudomonadati</taxon>
        <taxon>Pseudomonadota</taxon>
        <taxon>Gammaproteobacteria</taxon>
        <taxon>Oceanospirillales</taxon>
        <taxon>Oceanospirillaceae</taxon>
        <taxon>Oleispira</taxon>
    </lineage>
</organism>
<dbReference type="PROSITE" id="PS51832">
    <property type="entry name" value="HD_GYP"/>
    <property type="match status" value="1"/>
</dbReference>
<dbReference type="EMBL" id="MABE01000360">
    <property type="protein sequence ID" value="OUS40362.1"/>
    <property type="molecule type" value="Genomic_DNA"/>
</dbReference>
<dbReference type="GO" id="GO:0008081">
    <property type="term" value="F:phosphoric diester hydrolase activity"/>
    <property type="evidence" value="ECO:0007669"/>
    <property type="project" value="UniProtKB-ARBA"/>
</dbReference>
<gene>
    <name evidence="2" type="ORF">A9R00_06430</name>
</gene>
<comment type="caution">
    <text evidence="2">The sequence shown here is derived from an EMBL/GenBank/DDBJ whole genome shotgun (WGS) entry which is preliminary data.</text>
</comment>
<dbReference type="AlphaFoldDB" id="A0A1Y5HZ72"/>
<protein>
    <recommendedName>
        <fullName evidence="1">HD-GYP domain-containing protein</fullName>
    </recommendedName>
</protein>
<reference evidence="3" key="1">
    <citation type="journal article" date="2017" name="Proc. Natl. Acad. Sci. U.S.A.">
        <title>Simulation of Deepwater Horizon oil plume reveals substrate specialization within a complex community of hydrocarbon degraders.</title>
        <authorList>
            <person name="Hu P."/>
            <person name="Dubinsky E.A."/>
            <person name="Probst A.J."/>
            <person name="Wang J."/>
            <person name="Sieber C.M.K."/>
            <person name="Tom L.M."/>
            <person name="Gardinali P."/>
            <person name="Banfield J.F."/>
            <person name="Atlas R.M."/>
            <person name="Andersen G.L."/>
        </authorList>
    </citation>
    <scope>NUCLEOTIDE SEQUENCE [LARGE SCALE GENOMIC DNA]</scope>
</reference>
<evidence type="ECO:0000259" key="1">
    <source>
        <dbReference type="PROSITE" id="PS51832"/>
    </source>
</evidence>
<evidence type="ECO:0000313" key="2">
    <source>
        <dbReference type="EMBL" id="OUS40362.1"/>
    </source>
</evidence>
<proteinExistence type="predicted"/>
<feature type="domain" description="HD-GYP" evidence="1">
    <location>
        <begin position="115"/>
        <end position="311"/>
    </location>
</feature>
<dbReference type="PANTHER" id="PTHR43155:SF2">
    <property type="entry name" value="CYCLIC DI-GMP PHOSPHODIESTERASE PA4108"/>
    <property type="match status" value="1"/>
</dbReference>
<dbReference type="SUPFAM" id="SSF109604">
    <property type="entry name" value="HD-domain/PDEase-like"/>
    <property type="match status" value="1"/>
</dbReference>
<dbReference type="InterPro" id="IPR021812">
    <property type="entry name" value="DUF3391"/>
</dbReference>
<dbReference type="SMART" id="SM00471">
    <property type="entry name" value="HDc"/>
    <property type="match status" value="1"/>
</dbReference>
<dbReference type="Gene3D" id="1.10.3210.10">
    <property type="entry name" value="Hypothetical protein af1432"/>
    <property type="match status" value="1"/>
</dbReference>
<dbReference type="Proteomes" id="UP000227088">
    <property type="component" value="Unassembled WGS sequence"/>
</dbReference>
<dbReference type="Pfam" id="PF13487">
    <property type="entry name" value="HD_5"/>
    <property type="match status" value="1"/>
</dbReference>
<dbReference type="InterPro" id="IPR003607">
    <property type="entry name" value="HD/PDEase_dom"/>
</dbReference>
<accession>A0A1Y5HZ72</accession>
<evidence type="ECO:0000313" key="3">
    <source>
        <dbReference type="Proteomes" id="UP000227088"/>
    </source>
</evidence>
<dbReference type="Pfam" id="PF11871">
    <property type="entry name" value="DUF3391"/>
    <property type="match status" value="1"/>
</dbReference>
<dbReference type="InterPro" id="IPR037522">
    <property type="entry name" value="HD_GYP_dom"/>
</dbReference>
<sequence>MFVAELDCPWSESPFLLQGFTIAANSDLEMLYDCCKFVFIEVSEEEWVEYNPHSQAKKVKRIRFTEKQNMASELSDANRTYQAAKTHIKLLLSSVQLGQTFSTVEIQGVVNECVNKVMLNPNAILWLTRLKNSDDYTAEHSINVSLLAIALGRYLGMDTWELENLGICALLHDVGKMSVADGILNKPGPLSPKEFSEMARHTVYAKKLLMERSDIYPGAVDVAYSHHERLDGRGYPRGIEGSKISMFTRIVTIVDAYDAMTSDRCYRKGISSLDALRIINKHKGTQFDADAAQKFIAMIGLYPPGFLLEMKNGEVGIILSHDKGYQLRPKVIMVLDKNKQPQPEAIINLSQYPNDIDGNEYEAKAVFKSGAFGINVRDYIN</sequence>
<feature type="non-terminal residue" evidence="2">
    <location>
        <position position="381"/>
    </location>
</feature>
<dbReference type="PANTHER" id="PTHR43155">
    <property type="entry name" value="CYCLIC DI-GMP PHOSPHODIESTERASE PA4108-RELATED"/>
    <property type="match status" value="1"/>
</dbReference>
<dbReference type="CDD" id="cd00077">
    <property type="entry name" value="HDc"/>
    <property type="match status" value="1"/>
</dbReference>